<dbReference type="PANTHER" id="PTHR12786:SF1">
    <property type="entry name" value="SPLICING REGULATOR SDE2"/>
    <property type="match status" value="1"/>
</dbReference>
<evidence type="ECO:0000259" key="11">
    <source>
        <dbReference type="Pfam" id="PF13297"/>
    </source>
</evidence>
<keyword evidence="6" id="KW-0508">mRNA splicing</keyword>
<feature type="coiled-coil region" evidence="9">
    <location>
        <begin position="116"/>
        <end position="148"/>
    </location>
</feature>
<keyword evidence="5" id="KW-0507">mRNA processing</keyword>
<feature type="domain" description="SDE2/SF3A3 SAP" evidence="11">
    <location>
        <begin position="388"/>
        <end position="456"/>
    </location>
</feature>
<dbReference type="GO" id="GO:0006397">
    <property type="term" value="P:mRNA processing"/>
    <property type="evidence" value="ECO:0007669"/>
    <property type="project" value="UniProtKB-KW"/>
</dbReference>
<feature type="compositionally biased region" description="Polar residues" evidence="10">
    <location>
        <begin position="248"/>
        <end position="257"/>
    </location>
</feature>
<feature type="compositionally biased region" description="Basic and acidic residues" evidence="10">
    <location>
        <begin position="230"/>
        <end position="244"/>
    </location>
</feature>
<dbReference type="InterPro" id="IPR029071">
    <property type="entry name" value="Ubiquitin-like_domsf"/>
</dbReference>
<reference evidence="13" key="1">
    <citation type="submission" date="2017-07" db="EMBL/GenBank/DDBJ databases">
        <title>Taro Niue Genome Assembly and Annotation.</title>
        <authorList>
            <person name="Atibalentja N."/>
            <person name="Keating K."/>
            <person name="Fields C.J."/>
        </authorList>
    </citation>
    <scope>NUCLEOTIDE SEQUENCE</scope>
    <source>
        <strain evidence="13">Niue_2</strain>
        <tissue evidence="13">Leaf</tissue>
    </source>
</reference>
<evidence type="ECO:0000256" key="1">
    <source>
        <dbReference type="ARBA" id="ARBA00004123"/>
    </source>
</evidence>
<feature type="region of interest" description="Disordered" evidence="10">
    <location>
        <begin position="212"/>
        <end position="310"/>
    </location>
</feature>
<dbReference type="InterPro" id="IPR051421">
    <property type="entry name" value="RNA_Proc_DNA_Dmg_Regulator"/>
</dbReference>
<dbReference type="GO" id="GO:0005634">
    <property type="term" value="C:nucleus"/>
    <property type="evidence" value="ECO:0007669"/>
    <property type="project" value="UniProtKB-SubCell"/>
</dbReference>
<evidence type="ECO:0000256" key="7">
    <source>
        <dbReference type="ARBA" id="ARBA00023242"/>
    </source>
</evidence>
<evidence type="ECO:0000256" key="6">
    <source>
        <dbReference type="ARBA" id="ARBA00023187"/>
    </source>
</evidence>
<name>A0A843UDF9_COLES</name>
<keyword evidence="4" id="KW-0963">Cytoplasm</keyword>
<dbReference type="Pfam" id="PF22782">
    <property type="entry name" value="SDE2"/>
    <property type="match status" value="1"/>
</dbReference>
<dbReference type="SUPFAM" id="SSF54236">
    <property type="entry name" value="Ubiquitin-like"/>
    <property type="match status" value="1"/>
</dbReference>
<protein>
    <submittedName>
        <fullName evidence="13">Uncharacterized protein</fullName>
    </submittedName>
</protein>
<dbReference type="OrthoDB" id="547031at2759"/>
<evidence type="ECO:0000313" key="14">
    <source>
        <dbReference type="Proteomes" id="UP000652761"/>
    </source>
</evidence>
<evidence type="ECO:0000256" key="3">
    <source>
        <dbReference type="ARBA" id="ARBA00008726"/>
    </source>
</evidence>
<keyword evidence="9" id="KW-0175">Coiled coil</keyword>
<keyword evidence="7" id="KW-0539">Nucleus</keyword>
<evidence type="ECO:0000256" key="2">
    <source>
        <dbReference type="ARBA" id="ARBA00004496"/>
    </source>
</evidence>
<proteinExistence type="inferred from homology"/>
<sequence>MAANQVFVRLLDGRTQCLQIPTAAVSGATLKRYLFLRTGIPLPLQRLVSGRREIHDETLISASEDGVFPSCNLLLRLRGGKGGFGSLLRGAATKAGQKKTNNFDACRDMSGRRLRHVNAEKKLEEWKAEAEERRLEKLAEQFLKKKAKEVKKGPSVAVEKYVEKYREDSAKCMEEVEESVRQSFALYEESKRKVLPSSGPASKRLKIWFGKKKVDDSESEDDDENEDDVDKSVVLDDENQKEGEGILGSTSGSQSDPESSDGGSGQSNLEEENGSSSHRCLDAEEGSGNEIASSNSDGSAEPKRELCEEQATCVEAASSLASELGSCEVHAVERDGSPELLCHEQADVESKIISCPEELLDSSEPNVDSRSAVKDQAVDQKEAVPQSFGIAMLEEQLNFEKFNSAEDMQILGMERLKTELQARGLKCGGTLQERAARLFLLKTTPIDKLPKKLLAKPSGSGK</sequence>
<evidence type="ECO:0000256" key="9">
    <source>
        <dbReference type="SAM" id="Coils"/>
    </source>
</evidence>
<dbReference type="GO" id="GO:0008380">
    <property type="term" value="P:RNA splicing"/>
    <property type="evidence" value="ECO:0007669"/>
    <property type="project" value="UniProtKB-KW"/>
</dbReference>
<evidence type="ECO:0000256" key="10">
    <source>
        <dbReference type="SAM" id="MobiDB-lite"/>
    </source>
</evidence>
<dbReference type="InterPro" id="IPR053822">
    <property type="entry name" value="SDE2-like_dom"/>
</dbReference>
<evidence type="ECO:0000256" key="4">
    <source>
        <dbReference type="ARBA" id="ARBA00022490"/>
    </source>
</evidence>
<comment type="caution">
    <text evidence="13">The sequence shown here is derived from an EMBL/GenBank/DDBJ whole genome shotgun (WGS) entry which is preliminary data.</text>
</comment>
<dbReference type="Proteomes" id="UP000652761">
    <property type="component" value="Unassembled WGS sequence"/>
</dbReference>
<comment type="similarity">
    <text evidence="3">Belongs to the SDE2 family.</text>
</comment>
<dbReference type="GO" id="GO:0005737">
    <property type="term" value="C:cytoplasm"/>
    <property type="evidence" value="ECO:0007669"/>
    <property type="project" value="UniProtKB-SubCell"/>
</dbReference>
<evidence type="ECO:0000259" key="12">
    <source>
        <dbReference type="Pfam" id="PF22782"/>
    </source>
</evidence>
<dbReference type="EMBL" id="NMUH01000717">
    <property type="protein sequence ID" value="MQL83782.1"/>
    <property type="molecule type" value="Genomic_DNA"/>
</dbReference>
<gene>
    <name evidence="13" type="ORF">Taro_016262</name>
</gene>
<dbReference type="InterPro" id="IPR025086">
    <property type="entry name" value="SDE2/SF3A3_SAP"/>
</dbReference>
<keyword evidence="14" id="KW-1185">Reference proteome</keyword>
<organism evidence="13 14">
    <name type="scientific">Colocasia esculenta</name>
    <name type="common">Wild taro</name>
    <name type="synonym">Arum esculentum</name>
    <dbReference type="NCBI Taxonomy" id="4460"/>
    <lineage>
        <taxon>Eukaryota</taxon>
        <taxon>Viridiplantae</taxon>
        <taxon>Streptophyta</taxon>
        <taxon>Embryophyta</taxon>
        <taxon>Tracheophyta</taxon>
        <taxon>Spermatophyta</taxon>
        <taxon>Magnoliopsida</taxon>
        <taxon>Liliopsida</taxon>
        <taxon>Araceae</taxon>
        <taxon>Aroideae</taxon>
        <taxon>Colocasieae</taxon>
        <taxon>Colocasia</taxon>
    </lineage>
</organism>
<evidence type="ECO:0000256" key="5">
    <source>
        <dbReference type="ARBA" id="ARBA00022664"/>
    </source>
</evidence>
<dbReference type="Pfam" id="PF13297">
    <property type="entry name" value="SDE2_2C"/>
    <property type="match status" value="1"/>
</dbReference>
<feature type="domain" description="SDE2-like" evidence="12">
    <location>
        <begin position="79"/>
        <end position="181"/>
    </location>
</feature>
<evidence type="ECO:0000313" key="13">
    <source>
        <dbReference type="EMBL" id="MQL83782.1"/>
    </source>
</evidence>
<accession>A0A843UDF9</accession>
<keyword evidence="8" id="KW-0131">Cell cycle</keyword>
<dbReference type="AlphaFoldDB" id="A0A843UDF9"/>
<evidence type="ECO:0000256" key="8">
    <source>
        <dbReference type="ARBA" id="ARBA00023306"/>
    </source>
</evidence>
<comment type="subcellular location">
    <subcellularLocation>
        <location evidence="2">Cytoplasm</location>
    </subcellularLocation>
    <subcellularLocation>
        <location evidence="1">Nucleus</location>
    </subcellularLocation>
</comment>
<dbReference type="PANTHER" id="PTHR12786">
    <property type="entry name" value="SPLICING FACTOR SF3A-RELATED"/>
    <property type="match status" value="1"/>
</dbReference>
<feature type="compositionally biased region" description="Acidic residues" evidence="10">
    <location>
        <begin position="217"/>
        <end position="229"/>
    </location>
</feature>